<name>A0ABR8RID6_9GAMM</name>
<keyword evidence="2" id="KW-1185">Reference proteome</keyword>
<accession>A0ABR8RID6</accession>
<gene>
    <name evidence="1" type="ORF">H9653_05955</name>
</gene>
<dbReference type="Proteomes" id="UP000606724">
    <property type="component" value="Unassembled WGS sequence"/>
</dbReference>
<comment type="caution">
    <text evidence="1">The sequence shown here is derived from an EMBL/GenBank/DDBJ whole genome shotgun (WGS) entry which is preliminary data.</text>
</comment>
<dbReference type="RefSeq" id="WP_191691181.1">
    <property type="nucleotide sequence ID" value="NZ_JACSQR010000012.1"/>
</dbReference>
<reference evidence="1 2" key="1">
    <citation type="submission" date="2020-08" db="EMBL/GenBank/DDBJ databases">
        <title>A Genomic Blueprint of the Chicken Gut Microbiome.</title>
        <authorList>
            <person name="Gilroy R."/>
            <person name="Ravi A."/>
            <person name="Getino M."/>
            <person name="Pursley I."/>
            <person name="Horton D.L."/>
            <person name="Alikhan N.-F."/>
            <person name="Baker D."/>
            <person name="Gharbi K."/>
            <person name="Hall N."/>
            <person name="Watson M."/>
            <person name="Adriaenssens E.M."/>
            <person name="Foster-Nyarko E."/>
            <person name="Jarju S."/>
            <person name="Secka A."/>
            <person name="Antonio M."/>
            <person name="Oren A."/>
            <person name="Chaudhuri R."/>
            <person name="La Ragione R.M."/>
            <person name="Hildebrand F."/>
            <person name="Pallen M.J."/>
        </authorList>
    </citation>
    <scope>NUCLEOTIDE SEQUENCE [LARGE SCALE GENOMIC DNA]</scope>
    <source>
        <strain evidence="1 2">Sa4CVA2</strain>
    </source>
</reference>
<evidence type="ECO:0000313" key="1">
    <source>
        <dbReference type="EMBL" id="MBD7947558.1"/>
    </source>
</evidence>
<sequence>MPNNNLNLHETKAEEQRYIIGMLPTQLLIKGTPEGKDLVKKLTKKLSKIPKKRQAQVASVFDDLATTQEKGSITKEDIKIVEDESLIHPYESLLRSFGAETANDLLEHTKVIDLCLSQPLNAQLIINFKNYLSDTFNYEDDALSADMPADEFYLHLVLSFIAHFDACIHHAAYSKDVAPISLGWLFMQKLHPDKWRYDSARKKYSLINKNGSPFTCTSRSFIHLLLTVFYFQKHKKMPTSLYGIRNEIDWKVEDEEGRLDEFIYKKSERDSKRNWLSLEDVFWLVGMENSTKDEPNEVLINWQQSFVKYIKTEYINDLKGLPPSAEAIIWFIYAFFQNIYEQTDKQNKIDKKQNCVIYDDYYDLWESMTAYYESKVSEGIKAERIEWPEYLKKQATRTERMT</sequence>
<proteinExistence type="predicted"/>
<organism evidence="1 2">
    <name type="scientific">Psychrobacter communis</name>
    <dbReference type="NCBI Taxonomy" id="2762238"/>
    <lineage>
        <taxon>Bacteria</taxon>
        <taxon>Pseudomonadati</taxon>
        <taxon>Pseudomonadota</taxon>
        <taxon>Gammaproteobacteria</taxon>
        <taxon>Moraxellales</taxon>
        <taxon>Moraxellaceae</taxon>
        <taxon>Psychrobacter</taxon>
    </lineage>
</organism>
<dbReference type="EMBL" id="JACSQR010000012">
    <property type="protein sequence ID" value="MBD7947558.1"/>
    <property type="molecule type" value="Genomic_DNA"/>
</dbReference>
<protein>
    <submittedName>
        <fullName evidence="1">Uncharacterized protein</fullName>
    </submittedName>
</protein>
<evidence type="ECO:0000313" key="2">
    <source>
        <dbReference type="Proteomes" id="UP000606724"/>
    </source>
</evidence>